<feature type="modified residue" description="4-aspartylphosphate" evidence="6">
    <location>
        <position position="50"/>
    </location>
</feature>
<keyword evidence="1 6" id="KW-0597">Phosphoprotein</keyword>
<dbReference type="RefSeq" id="WP_183987033.1">
    <property type="nucleotide sequence ID" value="NZ_JACHHG010000006.1"/>
</dbReference>
<dbReference type="GO" id="GO:0000156">
    <property type="term" value="F:phosphorelay response regulator activity"/>
    <property type="evidence" value="ECO:0007669"/>
    <property type="project" value="TreeGrafter"/>
</dbReference>
<accession>A0A841I014</accession>
<dbReference type="GO" id="GO:0032993">
    <property type="term" value="C:protein-DNA complex"/>
    <property type="evidence" value="ECO:0007669"/>
    <property type="project" value="TreeGrafter"/>
</dbReference>
<keyword evidence="11" id="KW-1185">Reference proteome</keyword>
<evidence type="ECO:0000259" key="9">
    <source>
        <dbReference type="PROSITE" id="PS51755"/>
    </source>
</evidence>
<dbReference type="InterPro" id="IPR001789">
    <property type="entry name" value="Sig_transdc_resp-reg_receiver"/>
</dbReference>
<dbReference type="GO" id="GO:0006355">
    <property type="term" value="P:regulation of DNA-templated transcription"/>
    <property type="evidence" value="ECO:0007669"/>
    <property type="project" value="InterPro"/>
</dbReference>
<dbReference type="AlphaFoldDB" id="A0A841I014"/>
<protein>
    <submittedName>
        <fullName evidence="10">Two-component system alkaline phosphatase synthesis response regulator PhoP</fullName>
    </submittedName>
</protein>
<organism evidence="10 11">
    <name type="scientific">Deinobacterium chartae</name>
    <dbReference type="NCBI Taxonomy" id="521158"/>
    <lineage>
        <taxon>Bacteria</taxon>
        <taxon>Thermotogati</taxon>
        <taxon>Deinococcota</taxon>
        <taxon>Deinococci</taxon>
        <taxon>Deinococcales</taxon>
        <taxon>Deinococcaceae</taxon>
        <taxon>Deinobacterium</taxon>
    </lineage>
</organism>
<proteinExistence type="predicted"/>
<evidence type="ECO:0000313" key="10">
    <source>
        <dbReference type="EMBL" id="MBB6098533.1"/>
    </source>
</evidence>
<dbReference type="GO" id="GO:0000976">
    <property type="term" value="F:transcription cis-regulatory region binding"/>
    <property type="evidence" value="ECO:0007669"/>
    <property type="project" value="TreeGrafter"/>
</dbReference>
<dbReference type="InterPro" id="IPR039420">
    <property type="entry name" value="WalR-like"/>
</dbReference>
<dbReference type="Gene3D" id="6.10.250.690">
    <property type="match status" value="1"/>
</dbReference>
<evidence type="ECO:0000256" key="7">
    <source>
        <dbReference type="PROSITE-ProRule" id="PRU01091"/>
    </source>
</evidence>
<dbReference type="PANTHER" id="PTHR48111:SF1">
    <property type="entry name" value="TWO-COMPONENT RESPONSE REGULATOR ORR33"/>
    <property type="match status" value="1"/>
</dbReference>
<evidence type="ECO:0000256" key="2">
    <source>
        <dbReference type="ARBA" id="ARBA00023012"/>
    </source>
</evidence>
<sequence>MVRVLAVEDDEVSLELLRSFLERRGYQVMVASTGEQALDLLHQADLLVLDVMLPGMSGREVAQVAREQDPDLPILMLTAMNQVHDRVAGFESGADDYLVKPYDLRELDARLKSLLRRSGFRDRLERGDLTICPDTREVFLGDTLLRLSKLEFDLLLTLARHPGRTFSRDRLIELVWGGDYEGLERTVDVRIVDLRKKLGGRDYIQTVRGVGYRFRAD</sequence>
<evidence type="ECO:0000256" key="6">
    <source>
        <dbReference type="PROSITE-ProRule" id="PRU00169"/>
    </source>
</evidence>
<dbReference type="Pfam" id="PF00486">
    <property type="entry name" value="Trans_reg_C"/>
    <property type="match status" value="1"/>
</dbReference>
<feature type="DNA-binding region" description="OmpR/PhoB-type" evidence="7">
    <location>
        <begin position="121"/>
        <end position="216"/>
    </location>
</feature>
<evidence type="ECO:0000256" key="4">
    <source>
        <dbReference type="ARBA" id="ARBA00023125"/>
    </source>
</evidence>
<keyword evidence="5" id="KW-0804">Transcription</keyword>
<dbReference type="Gene3D" id="1.10.10.10">
    <property type="entry name" value="Winged helix-like DNA-binding domain superfamily/Winged helix DNA-binding domain"/>
    <property type="match status" value="1"/>
</dbReference>
<dbReference type="Proteomes" id="UP000569951">
    <property type="component" value="Unassembled WGS sequence"/>
</dbReference>
<dbReference type="InterPro" id="IPR001867">
    <property type="entry name" value="OmpR/PhoB-type_DNA-bd"/>
</dbReference>
<feature type="domain" description="OmpR/PhoB-type" evidence="9">
    <location>
        <begin position="121"/>
        <end position="216"/>
    </location>
</feature>
<dbReference type="GO" id="GO:0005829">
    <property type="term" value="C:cytosol"/>
    <property type="evidence" value="ECO:0007669"/>
    <property type="project" value="TreeGrafter"/>
</dbReference>
<comment type="caution">
    <text evidence="10">The sequence shown here is derived from an EMBL/GenBank/DDBJ whole genome shotgun (WGS) entry which is preliminary data.</text>
</comment>
<dbReference type="SUPFAM" id="SSF52172">
    <property type="entry name" value="CheY-like"/>
    <property type="match status" value="1"/>
</dbReference>
<dbReference type="CDD" id="cd00383">
    <property type="entry name" value="trans_reg_C"/>
    <property type="match status" value="1"/>
</dbReference>
<gene>
    <name evidence="10" type="ORF">HNR42_001967</name>
</gene>
<keyword evidence="4 7" id="KW-0238">DNA-binding</keyword>
<dbReference type="InterPro" id="IPR011006">
    <property type="entry name" value="CheY-like_superfamily"/>
</dbReference>
<dbReference type="PROSITE" id="PS51755">
    <property type="entry name" value="OMPR_PHOB"/>
    <property type="match status" value="1"/>
</dbReference>
<dbReference type="SMART" id="SM00448">
    <property type="entry name" value="REC"/>
    <property type="match status" value="1"/>
</dbReference>
<evidence type="ECO:0000313" key="11">
    <source>
        <dbReference type="Proteomes" id="UP000569951"/>
    </source>
</evidence>
<keyword evidence="2" id="KW-0902">Two-component regulatory system</keyword>
<dbReference type="EMBL" id="JACHHG010000006">
    <property type="protein sequence ID" value="MBB6098533.1"/>
    <property type="molecule type" value="Genomic_DNA"/>
</dbReference>
<name>A0A841I014_9DEIO</name>
<dbReference type="PROSITE" id="PS50110">
    <property type="entry name" value="RESPONSE_REGULATORY"/>
    <property type="match status" value="1"/>
</dbReference>
<keyword evidence="3" id="KW-0805">Transcription regulation</keyword>
<dbReference type="InterPro" id="IPR036388">
    <property type="entry name" value="WH-like_DNA-bd_sf"/>
</dbReference>
<dbReference type="SMART" id="SM00862">
    <property type="entry name" value="Trans_reg_C"/>
    <property type="match status" value="1"/>
</dbReference>
<evidence type="ECO:0000256" key="5">
    <source>
        <dbReference type="ARBA" id="ARBA00023163"/>
    </source>
</evidence>
<dbReference type="PANTHER" id="PTHR48111">
    <property type="entry name" value="REGULATOR OF RPOS"/>
    <property type="match status" value="1"/>
</dbReference>
<dbReference type="CDD" id="cd17574">
    <property type="entry name" value="REC_OmpR"/>
    <property type="match status" value="1"/>
</dbReference>
<evidence type="ECO:0000256" key="1">
    <source>
        <dbReference type="ARBA" id="ARBA00022553"/>
    </source>
</evidence>
<dbReference type="Gene3D" id="3.40.50.2300">
    <property type="match status" value="1"/>
</dbReference>
<evidence type="ECO:0000259" key="8">
    <source>
        <dbReference type="PROSITE" id="PS50110"/>
    </source>
</evidence>
<evidence type="ECO:0000256" key="3">
    <source>
        <dbReference type="ARBA" id="ARBA00023015"/>
    </source>
</evidence>
<feature type="domain" description="Response regulatory" evidence="8">
    <location>
        <begin position="3"/>
        <end position="115"/>
    </location>
</feature>
<reference evidence="10 11" key="1">
    <citation type="submission" date="2020-08" db="EMBL/GenBank/DDBJ databases">
        <title>Genomic Encyclopedia of Type Strains, Phase IV (KMG-IV): sequencing the most valuable type-strain genomes for metagenomic binning, comparative biology and taxonomic classification.</title>
        <authorList>
            <person name="Goeker M."/>
        </authorList>
    </citation>
    <scope>NUCLEOTIDE SEQUENCE [LARGE SCALE GENOMIC DNA]</scope>
    <source>
        <strain evidence="10 11">DSM 21458</strain>
    </source>
</reference>
<dbReference type="Pfam" id="PF00072">
    <property type="entry name" value="Response_reg"/>
    <property type="match status" value="1"/>
</dbReference>